<feature type="transmembrane region" description="Helical" evidence="5">
    <location>
        <begin position="312"/>
        <end position="336"/>
    </location>
</feature>
<sequence>MKFASVAAGGLLVFDGGLYPFAVGLLLATIAQGVAQASTPRGQSVAVPPCVTGTLLLALAIIALAAISAALHGREADSLDHVARLLLIPWCAWLAHGMRLPRVAVWYGAMLGLLVAVGVAGWQIHAGELRAGGGGNPIVFANLVSGLLAIALFAGPHTPGLRTWPQLVAWLVGGLAIIWSGSRGALLVWAALGLLAWMRHGDSRRRVRWLALALPGAAAMLALVGWLGLHAPLRLEQIEPNLVRFAHGDPDSPIGARLELLGLAWQGFLAHPWSGVGIENFGSLVRELPGCRTPSPMGMCVLTHAHNDFAEWAATMGLPGLAGIIALYGLPLACFIRIIRRTTGVPGASAQASWAGVALVGVYLGSGLSQSIFAHAATASAYAVFVGLLLGVALHEGVSPAPCAKQDAAGP</sequence>
<reference evidence="7" key="1">
    <citation type="journal article" date="2016" name="Int. J. Syst. Evol. Microbiol.">
        <title>Pseudoxanthomonas helianthi sp. nov., isolated from roots of Jerusalem artichoke (Helianthus tuberosus).</title>
        <authorList>
            <person name="Kittiwongwattana C."/>
            <person name="Thawai C."/>
        </authorList>
    </citation>
    <scope>NUCLEOTIDE SEQUENCE</scope>
    <source>
        <strain evidence="7">110414</strain>
    </source>
</reference>
<keyword evidence="2 5" id="KW-0812">Transmembrane</keyword>
<keyword evidence="8" id="KW-1185">Reference proteome</keyword>
<reference evidence="7" key="2">
    <citation type="submission" date="2021-03" db="EMBL/GenBank/DDBJ databases">
        <authorList>
            <person name="Cao W."/>
        </authorList>
    </citation>
    <scope>NUCLEOTIDE SEQUENCE</scope>
    <source>
        <strain evidence="7">110414</strain>
    </source>
</reference>
<evidence type="ECO:0000256" key="1">
    <source>
        <dbReference type="ARBA" id="ARBA00004141"/>
    </source>
</evidence>
<proteinExistence type="predicted"/>
<dbReference type="GO" id="GO:0016020">
    <property type="term" value="C:membrane"/>
    <property type="evidence" value="ECO:0007669"/>
    <property type="project" value="UniProtKB-SubCell"/>
</dbReference>
<dbReference type="RefSeq" id="WP_210535506.1">
    <property type="nucleotide sequence ID" value="NZ_JAGKTC010000001.1"/>
</dbReference>
<accession>A0A940X1U0</accession>
<dbReference type="PANTHER" id="PTHR37422">
    <property type="entry name" value="TEICHURONIC ACID BIOSYNTHESIS PROTEIN TUAE"/>
    <property type="match status" value="1"/>
</dbReference>
<evidence type="ECO:0000256" key="4">
    <source>
        <dbReference type="ARBA" id="ARBA00023136"/>
    </source>
</evidence>
<feature type="domain" description="O-antigen ligase-related" evidence="6">
    <location>
        <begin position="171"/>
        <end position="324"/>
    </location>
</feature>
<comment type="caution">
    <text evidence="7">The sequence shown here is derived from an EMBL/GenBank/DDBJ whole genome shotgun (WGS) entry which is preliminary data.</text>
</comment>
<dbReference type="Pfam" id="PF04932">
    <property type="entry name" value="Wzy_C"/>
    <property type="match status" value="1"/>
</dbReference>
<organism evidence="7 8">
    <name type="scientific">Pseudoxanthomonas helianthi</name>
    <dbReference type="NCBI Taxonomy" id="1453541"/>
    <lineage>
        <taxon>Bacteria</taxon>
        <taxon>Pseudomonadati</taxon>
        <taxon>Pseudomonadota</taxon>
        <taxon>Gammaproteobacteria</taxon>
        <taxon>Lysobacterales</taxon>
        <taxon>Lysobacteraceae</taxon>
        <taxon>Pseudoxanthomonas</taxon>
    </lineage>
</organism>
<feature type="transmembrane region" description="Helical" evidence="5">
    <location>
        <begin position="52"/>
        <end position="70"/>
    </location>
</feature>
<evidence type="ECO:0000259" key="6">
    <source>
        <dbReference type="Pfam" id="PF04932"/>
    </source>
</evidence>
<comment type="subcellular location">
    <subcellularLocation>
        <location evidence="1">Membrane</location>
        <topology evidence="1">Multi-pass membrane protein</topology>
    </subcellularLocation>
</comment>
<keyword evidence="7" id="KW-0436">Ligase</keyword>
<dbReference type="Proteomes" id="UP000673447">
    <property type="component" value="Unassembled WGS sequence"/>
</dbReference>
<evidence type="ECO:0000313" key="8">
    <source>
        <dbReference type="Proteomes" id="UP000673447"/>
    </source>
</evidence>
<feature type="transmembrane region" description="Helical" evidence="5">
    <location>
        <begin position="167"/>
        <end position="197"/>
    </location>
</feature>
<evidence type="ECO:0000256" key="2">
    <source>
        <dbReference type="ARBA" id="ARBA00022692"/>
    </source>
</evidence>
<keyword evidence="3 5" id="KW-1133">Transmembrane helix</keyword>
<dbReference type="InterPro" id="IPR051533">
    <property type="entry name" value="WaaL-like"/>
</dbReference>
<dbReference type="GO" id="GO:0016874">
    <property type="term" value="F:ligase activity"/>
    <property type="evidence" value="ECO:0007669"/>
    <property type="project" value="UniProtKB-KW"/>
</dbReference>
<dbReference type="EMBL" id="JAGKTC010000001">
    <property type="protein sequence ID" value="MBP3983676.1"/>
    <property type="molecule type" value="Genomic_DNA"/>
</dbReference>
<feature type="transmembrane region" description="Helical" evidence="5">
    <location>
        <begin position="372"/>
        <end position="394"/>
    </location>
</feature>
<keyword evidence="4 5" id="KW-0472">Membrane</keyword>
<protein>
    <submittedName>
        <fullName evidence="7">O-antigen ligase family protein</fullName>
    </submittedName>
</protein>
<feature type="transmembrane region" description="Helical" evidence="5">
    <location>
        <begin position="136"/>
        <end position="155"/>
    </location>
</feature>
<evidence type="ECO:0000256" key="3">
    <source>
        <dbReference type="ARBA" id="ARBA00022989"/>
    </source>
</evidence>
<gene>
    <name evidence="7" type="ORF">J5837_04485</name>
</gene>
<evidence type="ECO:0000256" key="5">
    <source>
        <dbReference type="SAM" id="Phobius"/>
    </source>
</evidence>
<name>A0A940X1U0_9GAMM</name>
<feature type="transmembrane region" description="Helical" evidence="5">
    <location>
        <begin position="104"/>
        <end position="124"/>
    </location>
</feature>
<feature type="transmembrane region" description="Helical" evidence="5">
    <location>
        <begin position="348"/>
        <end position="366"/>
    </location>
</feature>
<dbReference type="AlphaFoldDB" id="A0A940X1U0"/>
<feature type="transmembrane region" description="Helical" evidence="5">
    <location>
        <begin position="209"/>
        <end position="229"/>
    </location>
</feature>
<dbReference type="PANTHER" id="PTHR37422:SF23">
    <property type="entry name" value="TEICHURONIC ACID BIOSYNTHESIS PROTEIN TUAE"/>
    <property type="match status" value="1"/>
</dbReference>
<dbReference type="InterPro" id="IPR007016">
    <property type="entry name" value="O-antigen_ligase-rel_domated"/>
</dbReference>
<evidence type="ECO:0000313" key="7">
    <source>
        <dbReference type="EMBL" id="MBP3983676.1"/>
    </source>
</evidence>